<accession>A0A511TH71</accession>
<dbReference type="AlphaFoldDB" id="A0A511TH71"/>
<evidence type="ECO:0000313" key="4">
    <source>
        <dbReference type="Proteomes" id="UP000183760"/>
    </source>
</evidence>
<organism evidence="2 5">
    <name type="scientific">Myxococcus fulvus</name>
    <dbReference type="NCBI Taxonomy" id="33"/>
    <lineage>
        <taxon>Bacteria</taxon>
        <taxon>Pseudomonadati</taxon>
        <taxon>Myxococcota</taxon>
        <taxon>Myxococcia</taxon>
        <taxon>Myxococcales</taxon>
        <taxon>Cystobacterineae</taxon>
        <taxon>Myxococcaceae</taxon>
        <taxon>Myxococcus</taxon>
    </lineage>
</organism>
<keyword evidence="4" id="KW-1185">Reference proteome</keyword>
<gene>
    <name evidence="2" type="ORF">MFU01_85710</name>
    <name evidence="3" type="ORF">SAMN05443572_11224</name>
</gene>
<name>A0A511TH71_MYXFU</name>
<dbReference type="EMBL" id="BJXR01000085">
    <property type="protein sequence ID" value="GEN13534.1"/>
    <property type="molecule type" value="Genomic_DNA"/>
</dbReference>
<dbReference type="OrthoDB" id="5383148at2"/>
<reference evidence="2 5" key="2">
    <citation type="submission" date="2019-07" db="EMBL/GenBank/DDBJ databases">
        <title>Whole genome shotgun sequence of Myxococcus fulvus NBRC 100333.</title>
        <authorList>
            <person name="Hosoyama A."/>
            <person name="Uohara A."/>
            <person name="Ohji S."/>
            <person name="Ichikawa N."/>
        </authorList>
    </citation>
    <scope>NUCLEOTIDE SEQUENCE [LARGE SCALE GENOMIC DNA]</scope>
    <source>
        <strain evidence="2 5">NBRC 100333</strain>
    </source>
</reference>
<dbReference type="STRING" id="1334629.MFUL124B02_41490"/>
<dbReference type="Proteomes" id="UP000321514">
    <property type="component" value="Unassembled WGS sequence"/>
</dbReference>
<protein>
    <submittedName>
        <fullName evidence="2">Uncharacterized protein</fullName>
    </submittedName>
</protein>
<sequence>MSPAPVNHGCQVGLGFLLPRECGMPASTHCELCGKLACELHLTPQEDQMVCTGCAGMLSDDSDEASTYYDDYGYYGRGASWGGGSSRDPHDFTEADGESLRHEEDASFEEDLGGS</sequence>
<dbReference type="RefSeq" id="WP_046716971.1">
    <property type="nucleotide sequence ID" value="NZ_BJXR01000085.1"/>
</dbReference>
<feature type="compositionally biased region" description="Acidic residues" evidence="1">
    <location>
        <begin position="106"/>
        <end position="115"/>
    </location>
</feature>
<evidence type="ECO:0000313" key="5">
    <source>
        <dbReference type="Proteomes" id="UP000321514"/>
    </source>
</evidence>
<evidence type="ECO:0000313" key="2">
    <source>
        <dbReference type="EMBL" id="GEN13534.1"/>
    </source>
</evidence>
<comment type="caution">
    <text evidence="2">The sequence shown here is derived from an EMBL/GenBank/DDBJ whole genome shotgun (WGS) entry which is preliminary data.</text>
</comment>
<dbReference type="EMBL" id="FOIB01000012">
    <property type="protein sequence ID" value="SEU37242.1"/>
    <property type="molecule type" value="Genomic_DNA"/>
</dbReference>
<proteinExistence type="predicted"/>
<feature type="region of interest" description="Disordered" evidence="1">
    <location>
        <begin position="80"/>
        <end position="115"/>
    </location>
</feature>
<reference evidence="3 4" key="1">
    <citation type="submission" date="2016-10" db="EMBL/GenBank/DDBJ databases">
        <authorList>
            <person name="Varghese N."/>
            <person name="Submissions S."/>
        </authorList>
    </citation>
    <scope>NUCLEOTIDE SEQUENCE [LARGE SCALE GENOMIC DNA]</scope>
    <source>
        <strain evidence="3 4">DSM 16525</strain>
    </source>
</reference>
<dbReference type="Proteomes" id="UP000183760">
    <property type="component" value="Unassembled WGS sequence"/>
</dbReference>
<evidence type="ECO:0000313" key="3">
    <source>
        <dbReference type="EMBL" id="SEU37242.1"/>
    </source>
</evidence>
<evidence type="ECO:0000256" key="1">
    <source>
        <dbReference type="SAM" id="MobiDB-lite"/>
    </source>
</evidence>
<feature type="compositionally biased region" description="Basic and acidic residues" evidence="1">
    <location>
        <begin position="87"/>
        <end position="105"/>
    </location>
</feature>